<evidence type="ECO:0000313" key="4">
    <source>
        <dbReference type="EMBL" id="RCL76987.1"/>
    </source>
</evidence>
<dbReference type="NCBIfam" id="NF003967">
    <property type="entry name" value="PRK05461.1"/>
    <property type="match status" value="1"/>
</dbReference>
<evidence type="ECO:0000313" key="5">
    <source>
        <dbReference type="Proteomes" id="UP000252132"/>
    </source>
</evidence>
<dbReference type="HAMAP" id="MF_00791">
    <property type="entry name" value="ApaG"/>
    <property type="match status" value="1"/>
</dbReference>
<dbReference type="InterPro" id="IPR023065">
    <property type="entry name" value="Uncharacterised_ApaG"/>
</dbReference>
<dbReference type="Pfam" id="PF04379">
    <property type="entry name" value="DUF525"/>
    <property type="match status" value="1"/>
</dbReference>
<dbReference type="PROSITE" id="PS51087">
    <property type="entry name" value="APAG"/>
    <property type="match status" value="1"/>
</dbReference>
<feature type="domain" description="ApaG" evidence="3">
    <location>
        <begin position="3"/>
        <end position="127"/>
    </location>
</feature>
<dbReference type="Proteomes" id="UP000252132">
    <property type="component" value="Unassembled WGS sequence"/>
</dbReference>
<reference evidence="4 5" key="1">
    <citation type="journal article" date="2018" name="Microbiome">
        <title>Fine metagenomic profile of the Mediterranean stratified and mixed water columns revealed by assembly and recruitment.</title>
        <authorList>
            <person name="Haro-Moreno J.M."/>
            <person name="Lopez-Perez M."/>
            <person name="De La Torre J.R."/>
            <person name="Picazo A."/>
            <person name="Camacho A."/>
            <person name="Rodriguez-Valera F."/>
        </authorList>
    </citation>
    <scope>NUCLEOTIDE SEQUENCE [LARGE SCALE GENOMIC DNA]</scope>
    <source>
        <strain evidence="4">MED-G55</strain>
    </source>
</reference>
<dbReference type="GO" id="GO:0070987">
    <property type="term" value="P:error-free translesion synthesis"/>
    <property type="evidence" value="ECO:0007669"/>
    <property type="project" value="TreeGrafter"/>
</dbReference>
<dbReference type="AlphaFoldDB" id="A0A368DYT6"/>
<protein>
    <recommendedName>
        <fullName evidence="1 2">Protein ApaG</fullName>
    </recommendedName>
</protein>
<evidence type="ECO:0000259" key="3">
    <source>
        <dbReference type="PROSITE" id="PS51087"/>
    </source>
</evidence>
<dbReference type="Gene3D" id="2.60.40.1470">
    <property type="entry name" value="ApaG domain"/>
    <property type="match status" value="1"/>
</dbReference>
<dbReference type="InterPro" id="IPR036767">
    <property type="entry name" value="ApaG_sf"/>
</dbReference>
<accession>A0A368DYT6</accession>
<dbReference type="InterPro" id="IPR007474">
    <property type="entry name" value="ApaG_domain"/>
</dbReference>
<evidence type="ECO:0000256" key="2">
    <source>
        <dbReference type="HAMAP-Rule" id="MF_00791"/>
    </source>
</evidence>
<dbReference type="PANTHER" id="PTHR14289">
    <property type="entry name" value="F-BOX ONLY PROTEIN 3"/>
    <property type="match status" value="1"/>
</dbReference>
<organism evidence="4 5">
    <name type="scientific">PS1 clade bacterium</name>
    <dbReference type="NCBI Taxonomy" id="2175152"/>
    <lineage>
        <taxon>Bacteria</taxon>
        <taxon>Pseudomonadati</taxon>
        <taxon>Pseudomonadota</taxon>
        <taxon>Alphaproteobacteria</taxon>
        <taxon>PS1 clade</taxon>
    </lineage>
</organism>
<proteinExistence type="inferred from homology"/>
<comment type="caution">
    <text evidence="4">The sequence shown here is derived from an EMBL/GenBank/DDBJ whole genome shotgun (WGS) entry which is preliminary data.</text>
</comment>
<gene>
    <name evidence="2" type="primary">apaG</name>
    <name evidence="4" type="ORF">DBW69_04555</name>
</gene>
<dbReference type="EMBL" id="QOQF01000014">
    <property type="protein sequence ID" value="RCL76987.1"/>
    <property type="molecule type" value="Genomic_DNA"/>
</dbReference>
<dbReference type="PANTHER" id="PTHR14289:SF16">
    <property type="entry name" value="POLYMERASE DELTA-INTERACTING PROTEIN 2"/>
    <property type="match status" value="1"/>
</dbReference>
<sequence length="130" mass="14452">MFEAITENIKVIVETRFIEDQSDPDEGYYVWAYRITIVNLGDETVQLLARHWKITDALGRLQEVKGDGVVGEQPTILPSADYTYSSGTPLTTSSGFMCGHYLMRTASGRDFDAEIPAFSLVSPFAKTALH</sequence>
<evidence type="ECO:0000256" key="1">
    <source>
        <dbReference type="ARBA" id="ARBA00017693"/>
    </source>
</evidence>
<name>A0A368DYT6_9PROT</name>
<dbReference type="SUPFAM" id="SSF110069">
    <property type="entry name" value="ApaG-like"/>
    <property type="match status" value="1"/>
</dbReference>